<evidence type="ECO:0000256" key="5">
    <source>
        <dbReference type="PROSITE-ProRule" id="PRU00322"/>
    </source>
</evidence>
<dbReference type="STRING" id="9785.ENSLAFP00000020388"/>
<reference evidence="8 9" key="1">
    <citation type="submission" date="2009-06" db="EMBL/GenBank/DDBJ databases">
        <title>The Genome Sequence of Loxodonta africana (African elephant).</title>
        <authorList>
            <person name="Di Palma F."/>
            <person name="Heiman D."/>
            <person name="Young S."/>
            <person name="Johnson J."/>
            <person name="Lander E.S."/>
            <person name="Lindblad-Toh K."/>
        </authorList>
    </citation>
    <scope>NUCLEOTIDE SEQUENCE [LARGE SCALE GENOMIC DNA]</scope>
    <source>
        <strain evidence="8 9">Isolate ISIS603380</strain>
    </source>
</reference>
<keyword evidence="4" id="KW-0862">Zinc</keyword>
<dbReference type="InParanoid" id="G3TXT0"/>
<dbReference type="GO" id="GO:0003729">
    <property type="term" value="F:mRNA binding"/>
    <property type="evidence" value="ECO:0007669"/>
    <property type="project" value="TreeGrafter"/>
</dbReference>
<dbReference type="PANTHER" id="PTHR23111">
    <property type="entry name" value="ZINC FINGER PROTEIN"/>
    <property type="match status" value="1"/>
</dbReference>
<dbReference type="InterPro" id="IPR028193">
    <property type="entry name" value="TEX13A-D_N"/>
</dbReference>
<evidence type="ECO:0000256" key="3">
    <source>
        <dbReference type="ARBA" id="ARBA00022771"/>
    </source>
</evidence>
<dbReference type="HOGENOM" id="CLU_736812_0_0_1"/>
<dbReference type="Pfam" id="PF00641">
    <property type="entry name" value="Zn_ribbon_RanBP"/>
    <property type="match status" value="1"/>
</dbReference>
<dbReference type="SMART" id="SM00547">
    <property type="entry name" value="ZnF_RBZ"/>
    <property type="match status" value="1"/>
</dbReference>
<evidence type="ECO:0000259" key="7">
    <source>
        <dbReference type="PROSITE" id="PS50199"/>
    </source>
</evidence>
<keyword evidence="2" id="KW-0479">Metal-binding</keyword>
<evidence type="ECO:0000313" key="9">
    <source>
        <dbReference type="Proteomes" id="UP000007646"/>
    </source>
</evidence>
<reference evidence="8" key="2">
    <citation type="submission" date="2025-08" db="UniProtKB">
        <authorList>
            <consortium name="Ensembl"/>
        </authorList>
    </citation>
    <scope>IDENTIFICATION</scope>
    <source>
        <strain evidence="8">Isolate ISIS603380</strain>
    </source>
</reference>
<dbReference type="GeneTree" id="ENSGT00940000161342"/>
<dbReference type="SUPFAM" id="SSF90209">
    <property type="entry name" value="Ran binding protein zinc finger-like"/>
    <property type="match status" value="1"/>
</dbReference>
<feature type="compositionally biased region" description="Low complexity" evidence="6">
    <location>
        <begin position="179"/>
        <end position="191"/>
    </location>
</feature>
<dbReference type="InterPro" id="IPR001876">
    <property type="entry name" value="Znf_RanBP2"/>
</dbReference>
<dbReference type="Proteomes" id="UP000007646">
    <property type="component" value="Unassembled WGS sequence"/>
</dbReference>
<keyword evidence="9" id="KW-1185">Reference proteome</keyword>
<dbReference type="PANTHER" id="PTHR23111:SF64">
    <property type="entry name" value="TESTIS-EXPRESSED PROTEIN 13A"/>
    <property type="match status" value="1"/>
</dbReference>
<proteinExistence type="inferred from homology"/>
<evidence type="ECO:0000256" key="1">
    <source>
        <dbReference type="ARBA" id="ARBA00008287"/>
    </source>
</evidence>
<name>G3TXT0_LOXAF</name>
<dbReference type="AlphaFoldDB" id="G3TXT0"/>
<feature type="domain" description="RanBP2-type" evidence="7">
    <location>
        <begin position="352"/>
        <end position="376"/>
    </location>
</feature>
<reference evidence="8" key="3">
    <citation type="submission" date="2025-09" db="UniProtKB">
        <authorList>
            <consortium name="Ensembl"/>
        </authorList>
    </citation>
    <scope>IDENTIFICATION</scope>
    <source>
        <strain evidence="8">Isolate ISIS603380</strain>
    </source>
</reference>
<evidence type="ECO:0000256" key="2">
    <source>
        <dbReference type="ARBA" id="ARBA00022723"/>
    </source>
</evidence>
<evidence type="ECO:0000313" key="8">
    <source>
        <dbReference type="Ensembl" id="ENSLAFP00000020388.1"/>
    </source>
</evidence>
<feature type="region of interest" description="Disordered" evidence="6">
    <location>
        <begin position="143"/>
        <end position="211"/>
    </location>
</feature>
<protein>
    <recommendedName>
        <fullName evidence="7">RanBP2-type domain-containing protein</fullName>
    </recommendedName>
</protein>
<dbReference type="PROSITE" id="PS50199">
    <property type="entry name" value="ZF_RANBP2_2"/>
    <property type="match status" value="1"/>
</dbReference>
<dbReference type="GO" id="GO:0008270">
    <property type="term" value="F:zinc ion binding"/>
    <property type="evidence" value="ECO:0007669"/>
    <property type="project" value="UniProtKB-KW"/>
</dbReference>
<evidence type="ECO:0000256" key="6">
    <source>
        <dbReference type="SAM" id="MobiDB-lite"/>
    </source>
</evidence>
<comment type="similarity">
    <text evidence="1">Belongs to the TEX13 family.</text>
</comment>
<dbReference type="Pfam" id="PF15186">
    <property type="entry name" value="TEX13"/>
    <property type="match status" value="1"/>
</dbReference>
<feature type="compositionally biased region" description="Low complexity" evidence="6">
    <location>
        <begin position="200"/>
        <end position="209"/>
    </location>
</feature>
<keyword evidence="3 5" id="KW-0863">Zinc-finger</keyword>
<evidence type="ECO:0000256" key="4">
    <source>
        <dbReference type="ARBA" id="ARBA00022833"/>
    </source>
</evidence>
<dbReference type="OMA" id="NYTYWGQ"/>
<organism evidence="8 9">
    <name type="scientific">Loxodonta africana</name>
    <name type="common">African elephant</name>
    <dbReference type="NCBI Taxonomy" id="9785"/>
    <lineage>
        <taxon>Eukaryota</taxon>
        <taxon>Metazoa</taxon>
        <taxon>Chordata</taxon>
        <taxon>Craniata</taxon>
        <taxon>Vertebrata</taxon>
        <taxon>Euteleostomi</taxon>
        <taxon>Mammalia</taxon>
        <taxon>Eutheria</taxon>
        <taxon>Afrotheria</taxon>
        <taxon>Proboscidea</taxon>
        <taxon>Elephantidae</taxon>
        <taxon>Loxodonta</taxon>
    </lineage>
</organism>
<dbReference type="Gene3D" id="4.10.1060.10">
    <property type="entry name" value="Zinc finger, RanBP2-type"/>
    <property type="match status" value="1"/>
</dbReference>
<dbReference type="eggNOG" id="KOG4198">
    <property type="taxonomic scope" value="Eukaryota"/>
</dbReference>
<sequence length="385" mass="41853">MALNPEDPCGGFHHAKVADFINEKMAGHVKGPEFYIENMSSSWEEVEGKLRAILENSTVSSEAKEACAWGGLALSVRFACRQSHLQGCRVQWLHDFAKLHRSAAQSLAADLKVLTAQQELERKDAASQLQLLRASLAEVQEERDQELRQPLERTTGWPTVAADDGAGTEGEGEEEEKAMAAPATTAAADATGGEEERDAAGATTTPATEATRELSGSFLQLLGAVKPKNFTSEGQREGELRSLGTAKVYFSGAVKPGPTASPAHFPVQLPASFTYSYPCPSSSFPDPPAPTPSPRTATFTASVPPQMAPHRGASDVSFWSEGGAQGIDPQEPQRSRRDPKFHKQRRAPLVRRLGDWDCSWCKAVNFSRRKTCFRCGRGIWLQKSE</sequence>
<accession>G3TXT0</accession>
<dbReference type="InterPro" id="IPR036443">
    <property type="entry name" value="Znf_RanBP2_sf"/>
</dbReference>
<feature type="region of interest" description="Disordered" evidence="6">
    <location>
        <begin position="306"/>
        <end position="344"/>
    </location>
</feature>
<dbReference type="PROSITE" id="PS01358">
    <property type="entry name" value="ZF_RANBP2_1"/>
    <property type="match status" value="1"/>
</dbReference>
<dbReference type="Ensembl" id="ENSLAFT00000030756.1">
    <property type="protein sequence ID" value="ENSLAFP00000020388.1"/>
    <property type="gene ID" value="ENSLAFG00000007090.2"/>
</dbReference>